<accession>A0A917N5N0</accession>
<dbReference type="Pfam" id="PF25876">
    <property type="entry name" value="HH_MFP_RND"/>
    <property type="match status" value="1"/>
</dbReference>
<dbReference type="Gene3D" id="2.40.30.170">
    <property type="match status" value="1"/>
</dbReference>
<gene>
    <name evidence="4" type="ORF">GCM10009332_01270</name>
</gene>
<keyword evidence="2" id="KW-0175">Coiled coil</keyword>
<evidence type="ECO:0000259" key="3">
    <source>
        <dbReference type="Pfam" id="PF25876"/>
    </source>
</evidence>
<dbReference type="GO" id="GO:1990281">
    <property type="term" value="C:efflux pump complex"/>
    <property type="evidence" value="ECO:0007669"/>
    <property type="project" value="TreeGrafter"/>
</dbReference>
<evidence type="ECO:0000256" key="2">
    <source>
        <dbReference type="SAM" id="Coils"/>
    </source>
</evidence>
<name>A0A917N5N0_9GAMM</name>
<dbReference type="SUPFAM" id="SSF111369">
    <property type="entry name" value="HlyD-like secretion proteins"/>
    <property type="match status" value="1"/>
</dbReference>
<dbReference type="Gene3D" id="2.40.50.100">
    <property type="match status" value="1"/>
</dbReference>
<protein>
    <submittedName>
        <fullName evidence="4">RND transporter MFP subunit</fullName>
    </submittedName>
</protein>
<dbReference type="EMBL" id="BMPZ01000001">
    <property type="protein sequence ID" value="GGI67810.1"/>
    <property type="molecule type" value="Genomic_DNA"/>
</dbReference>
<evidence type="ECO:0000313" key="4">
    <source>
        <dbReference type="EMBL" id="GGI67810.1"/>
    </source>
</evidence>
<reference evidence="4" key="2">
    <citation type="submission" date="2020-09" db="EMBL/GenBank/DDBJ databases">
        <authorList>
            <person name="Sun Q."/>
            <person name="Ohkuma M."/>
        </authorList>
    </citation>
    <scope>NUCLEOTIDE SEQUENCE</scope>
    <source>
        <strain evidence="4">JCM 30804</strain>
    </source>
</reference>
<dbReference type="Gene3D" id="1.10.287.470">
    <property type="entry name" value="Helix hairpin bin"/>
    <property type="match status" value="1"/>
</dbReference>
<dbReference type="AlphaFoldDB" id="A0A917N5N0"/>
<feature type="domain" description="Multidrug resistance protein MdtA-like alpha-helical hairpin" evidence="3">
    <location>
        <begin position="88"/>
        <end position="155"/>
    </location>
</feature>
<dbReference type="PANTHER" id="PTHR30469:SF11">
    <property type="entry name" value="BLL4320 PROTEIN"/>
    <property type="match status" value="1"/>
</dbReference>
<keyword evidence="5" id="KW-1185">Reference proteome</keyword>
<dbReference type="Proteomes" id="UP000613743">
    <property type="component" value="Unassembled WGS sequence"/>
</dbReference>
<feature type="coiled-coil region" evidence="2">
    <location>
        <begin position="126"/>
        <end position="153"/>
    </location>
</feature>
<evidence type="ECO:0000256" key="1">
    <source>
        <dbReference type="ARBA" id="ARBA00009477"/>
    </source>
</evidence>
<organism evidence="4 5">
    <name type="scientific">Shewanella gelidii</name>
    <dbReference type="NCBI Taxonomy" id="1642821"/>
    <lineage>
        <taxon>Bacteria</taxon>
        <taxon>Pseudomonadati</taxon>
        <taxon>Pseudomonadota</taxon>
        <taxon>Gammaproteobacteria</taxon>
        <taxon>Alteromonadales</taxon>
        <taxon>Shewanellaceae</taxon>
        <taxon>Shewanella</taxon>
    </lineage>
</organism>
<proteinExistence type="inferred from homology"/>
<dbReference type="InterPro" id="IPR058624">
    <property type="entry name" value="MdtA-like_HH"/>
</dbReference>
<dbReference type="NCBIfam" id="TIGR01730">
    <property type="entry name" value="RND_mfp"/>
    <property type="match status" value="1"/>
</dbReference>
<evidence type="ECO:0000313" key="5">
    <source>
        <dbReference type="Proteomes" id="UP000613743"/>
    </source>
</evidence>
<dbReference type="GO" id="GO:0015562">
    <property type="term" value="F:efflux transmembrane transporter activity"/>
    <property type="evidence" value="ECO:0007669"/>
    <property type="project" value="TreeGrafter"/>
</dbReference>
<comment type="similarity">
    <text evidence="1">Belongs to the membrane fusion protein (MFP) (TC 8.A.1) family.</text>
</comment>
<dbReference type="InterPro" id="IPR006143">
    <property type="entry name" value="RND_pump_MFP"/>
</dbReference>
<reference evidence="4" key="1">
    <citation type="journal article" date="2014" name="Int. J. Syst. Evol. Microbiol.">
        <title>Complete genome sequence of Corynebacterium casei LMG S-19264T (=DSM 44701T), isolated from a smear-ripened cheese.</title>
        <authorList>
            <consortium name="US DOE Joint Genome Institute (JGI-PGF)"/>
            <person name="Walter F."/>
            <person name="Albersmeier A."/>
            <person name="Kalinowski J."/>
            <person name="Ruckert C."/>
        </authorList>
    </citation>
    <scope>NUCLEOTIDE SEQUENCE</scope>
    <source>
        <strain evidence="4">JCM 30804</strain>
    </source>
</reference>
<sequence>MPLTGCGNQNADIQAEPSLQTVAVKTLNQTDFYAHKQFFSGNIRAANTTGVGFELSGKIKQLYVDSGDKVSAKQPLAQLDVSILLAQQQEVDASLLQNQADIDLARSTLNRSLELTNQGYISEQTLDEVKGQLNSLLARKKQLQASLSAINLNLEKSTLLAPFEGSVAERHQNLGGVVQLGSPVFTLIQSNTPQAFIGVPVEVARSFSTDQQVSVKVGKQTYTARIRGISGQLNPVTRTQEVRIALPKNAAVINGELAYLDYQQQIQQTGYWVPIAALTEGMRGLWNIYVIKPQEHAFIVQRRDVEIIYTDRDKAYIQGAISDKEQFVSQGLHKLVSGQLVNPQEHGHND</sequence>
<comment type="caution">
    <text evidence="4">The sequence shown here is derived from an EMBL/GenBank/DDBJ whole genome shotgun (WGS) entry which is preliminary data.</text>
</comment>
<dbReference type="Gene3D" id="2.40.420.20">
    <property type="match status" value="1"/>
</dbReference>
<dbReference type="PANTHER" id="PTHR30469">
    <property type="entry name" value="MULTIDRUG RESISTANCE PROTEIN MDTA"/>
    <property type="match status" value="1"/>
</dbReference>